<feature type="compositionally biased region" description="Basic and acidic residues" evidence="1">
    <location>
        <begin position="1"/>
        <end position="28"/>
    </location>
</feature>
<protein>
    <submittedName>
        <fullName evidence="2">Uncharacterized protein</fullName>
    </submittedName>
</protein>
<gene>
    <name evidence="2" type="ORF">N825_32565</name>
</gene>
<accession>W9GPQ2</accession>
<dbReference type="AlphaFoldDB" id="W9GPQ2"/>
<dbReference type="EMBL" id="AVFL01000063">
    <property type="protein sequence ID" value="EWY35875.1"/>
    <property type="molecule type" value="Genomic_DNA"/>
</dbReference>
<evidence type="ECO:0000313" key="3">
    <source>
        <dbReference type="Proteomes" id="UP000019486"/>
    </source>
</evidence>
<proteinExistence type="predicted"/>
<sequence length="34" mass="3974">MAEVDPAHRQHLLDDTQAQRKTKIKADRMTLVQK</sequence>
<evidence type="ECO:0000256" key="1">
    <source>
        <dbReference type="SAM" id="MobiDB-lite"/>
    </source>
</evidence>
<keyword evidence="3" id="KW-1185">Reference proteome</keyword>
<reference evidence="2 3" key="1">
    <citation type="submission" date="2013-08" db="EMBL/GenBank/DDBJ databases">
        <title>The genome sequence of Skermanella stibiiresistens.</title>
        <authorList>
            <person name="Zhu W."/>
            <person name="Wang G."/>
        </authorList>
    </citation>
    <scope>NUCLEOTIDE SEQUENCE [LARGE SCALE GENOMIC DNA]</scope>
    <source>
        <strain evidence="2 3">SB22</strain>
    </source>
</reference>
<comment type="caution">
    <text evidence="2">The sequence shown here is derived from an EMBL/GenBank/DDBJ whole genome shotgun (WGS) entry which is preliminary data.</text>
</comment>
<feature type="region of interest" description="Disordered" evidence="1">
    <location>
        <begin position="1"/>
        <end position="34"/>
    </location>
</feature>
<organism evidence="2 3">
    <name type="scientific">Skermanella stibiiresistens SB22</name>
    <dbReference type="NCBI Taxonomy" id="1385369"/>
    <lineage>
        <taxon>Bacteria</taxon>
        <taxon>Pseudomonadati</taxon>
        <taxon>Pseudomonadota</taxon>
        <taxon>Alphaproteobacteria</taxon>
        <taxon>Rhodospirillales</taxon>
        <taxon>Azospirillaceae</taxon>
        <taxon>Skermanella</taxon>
    </lineage>
</organism>
<evidence type="ECO:0000313" key="2">
    <source>
        <dbReference type="EMBL" id="EWY35875.1"/>
    </source>
</evidence>
<name>W9GPQ2_9PROT</name>
<dbReference type="Proteomes" id="UP000019486">
    <property type="component" value="Unassembled WGS sequence"/>
</dbReference>